<feature type="domain" description="Thioredoxin" evidence="3">
    <location>
        <begin position="12"/>
        <end position="143"/>
    </location>
</feature>
<protein>
    <submittedName>
        <fullName evidence="4">Thioredoxin family protein</fullName>
    </submittedName>
</protein>
<feature type="signal peptide" evidence="2">
    <location>
        <begin position="1"/>
        <end position="27"/>
    </location>
</feature>
<accession>A0ABT9GYM4</accession>
<dbReference type="PROSITE" id="PS00194">
    <property type="entry name" value="THIOREDOXIN_1"/>
    <property type="match status" value="1"/>
</dbReference>
<dbReference type="Pfam" id="PF00085">
    <property type="entry name" value="Thioredoxin"/>
    <property type="match status" value="1"/>
</dbReference>
<evidence type="ECO:0000313" key="5">
    <source>
        <dbReference type="Proteomes" id="UP001231616"/>
    </source>
</evidence>
<dbReference type="CDD" id="cd02947">
    <property type="entry name" value="TRX_family"/>
    <property type="match status" value="1"/>
</dbReference>
<evidence type="ECO:0000259" key="3">
    <source>
        <dbReference type="PROSITE" id="PS51352"/>
    </source>
</evidence>
<keyword evidence="5" id="KW-1185">Reference proteome</keyword>
<dbReference type="Gene3D" id="3.40.30.10">
    <property type="entry name" value="Glutaredoxin"/>
    <property type="match status" value="1"/>
</dbReference>
<evidence type="ECO:0000313" key="4">
    <source>
        <dbReference type="EMBL" id="MDP4536142.1"/>
    </source>
</evidence>
<reference evidence="4 5" key="1">
    <citation type="submission" date="2023-08" db="EMBL/GenBank/DDBJ databases">
        <authorList>
            <person name="Joshi A."/>
            <person name="Thite S."/>
        </authorList>
    </citation>
    <scope>NUCLEOTIDE SEQUENCE [LARGE SCALE GENOMIC DNA]</scope>
    <source>
        <strain evidence="4 5">AC40</strain>
    </source>
</reference>
<name>A0ABT9GYM4_9GAMM</name>
<dbReference type="SUPFAM" id="SSF52833">
    <property type="entry name" value="Thioredoxin-like"/>
    <property type="match status" value="1"/>
</dbReference>
<dbReference type="InterPro" id="IPR013766">
    <property type="entry name" value="Thioredoxin_domain"/>
</dbReference>
<organism evidence="4 5">
    <name type="scientific">Alkalimonas collagenimarina</name>
    <dbReference type="NCBI Taxonomy" id="400390"/>
    <lineage>
        <taxon>Bacteria</taxon>
        <taxon>Pseudomonadati</taxon>
        <taxon>Pseudomonadota</taxon>
        <taxon>Gammaproteobacteria</taxon>
        <taxon>Alkalimonas</taxon>
    </lineage>
</organism>
<feature type="chain" id="PRO_5046156313" evidence="2">
    <location>
        <begin position="28"/>
        <end position="143"/>
    </location>
</feature>
<keyword evidence="1" id="KW-0676">Redox-active center</keyword>
<dbReference type="Proteomes" id="UP001231616">
    <property type="component" value="Unassembled WGS sequence"/>
</dbReference>
<proteinExistence type="predicted"/>
<keyword evidence="2" id="KW-0732">Signal</keyword>
<dbReference type="PROSITE" id="PS51352">
    <property type="entry name" value="THIOREDOXIN_2"/>
    <property type="match status" value="1"/>
</dbReference>
<comment type="caution">
    <text evidence="4">The sequence shown here is derived from an EMBL/GenBank/DDBJ whole genome shotgun (WGS) entry which is preliminary data.</text>
</comment>
<gene>
    <name evidence="4" type="ORF">Q3O60_08080</name>
</gene>
<dbReference type="InterPro" id="IPR017937">
    <property type="entry name" value="Thioredoxin_CS"/>
</dbReference>
<evidence type="ECO:0000256" key="1">
    <source>
        <dbReference type="ARBA" id="ARBA00023284"/>
    </source>
</evidence>
<dbReference type="EMBL" id="JAUZVZ010000009">
    <property type="protein sequence ID" value="MDP4536142.1"/>
    <property type="molecule type" value="Genomic_DNA"/>
</dbReference>
<dbReference type="InterPro" id="IPR036249">
    <property type="entry name" value="Thioredoxin-like_sf"/>
</dbReference>
<dbReference type="RefSeq" id="WP_305893407.1">
    <property type="nucleotide sequence ID" value="NZ_JAUZVZ010000009.1"/>
</dbReference>
<evidence type="ECO:0000256" key="2">
    <source>
        <dbReference type="SAM" id="SignalP"/>
    </source>
</evidence>
<sequence length="143" mass="16557">MKIITTVSLAVMTIAAAAFFFFTPANASTEHLEKHKQPFSEAVFRQAQADNQLVLIDVYATWCPTCKRQHRVLNDYFAKYPDSDILVLEVDFDEQKDWVTYFKAPRQSTLALYRGEEQLWFSVAQTRERTIFAELQKHDSAAE</sequence>